<keyword evidence="5" id="KW-1185">Reference proteome</keyword>
<comment type="similarity">
    <text evidence="1">Belongs to the short-chain dehydrogenases/reductases (SDR) family.</text>
</comment>
<sequence>MAPEPKFVQTLKGTKGVVIGGTSGIGFAVAQGLVEEGASVVVASSSKDKVDRAVARLNDVEKQYNADPSRTIGLTVDLAGTKAEQSLKALFEQVGPFDHLVFTSGVLNPVPLKDQTYETIVQTGDIRFTGVILAVKTAVHGGYLKEGGSIVLTTGAAYQYPPPGWSVLSAYCGAMISLTRAFALELSPKSIRVNCVSPGPIQTELFGVIPQEVQDHMASKVLTGKVGAPTDVALTYVSLLKNKNINGTTVDDDGGSYAGKL</sequence>
<dbReference type="InterPro" id="IPR057571">
    <property type="entry name" value="SDR_PhqE-like"/>
</dbReference>
<dbReference type="Proteomes" id="UP001176521">
    <property type="component" value="Unassembled WGS sequence"/>
</dbReference>
<dbReference type="SUPFAM" id="SSF51735">
    <property type="entry name" value="NAD(P)-binding Rossmann-fold domains"/>
    <property type="match status" value="1"/>
</dbReference>
<dbReference type="AlphaFoldDB" id="A0AAN6GA94"/>
<accession>A0AAN6GA94</accession>
<organism evidence="4 5">
    <name type="scientific">Tilletia horrida</name>
    <dbReference type="NCBI Taxonomy" id="155126"/>
    <lineage>
        <taxon>Eukaryota</taxon>
        <taxon>Fungi</taxon>
        <taxon>Dikarya</taxon>
        <taxon>Basidiomycota</taxon>
        <taxon>Ustilaginomycotina</taxon>
        <taxon>Exobasidiomycetes</taxon>
        <taxon>Tilletiales</taxon>
        <taxon>Tilletiaceae</taxon>
        <taxon>Tilletia</taxon>
    </lineage>
</organism>
<dbReference type="Gene3D" id="3.40.50.720">
    <property type="entry name" value="NAD(P)-binding Rossmann-like Domain"/>
    <property type="match status" value="1"/>
</dbReference>
<name>A0AAN6GA94_9BASI</name>
<evidence type="ECO:0000313" key="5">
    <source>
        <dbReference type="Proteomes" id="UP001176521"/>
    </source>
</evidence>
<dbReference type="PRINTS" id="PR00081">
    <property type="entry name" value="GDHRDH"/>
</dbReference>
<dbReference type="PANTHER" id="PTHR43477">
    <property type="entry name" value="DIHYDROANTICAPSIN 7-DEHYDROGENASE"/>
    <property type="match status" value="1"/>
</dbReference>
<dbReference type="PANTHER" id="PTHR43477:SF1">
    <property type="entry name" value="DIHYDROANTICAPSIN 7-DEHYDROGENASE"/>
    <property type="match status" value="1"/>
</dbReference>
<gene>
    <name evidence="4" type="ORF">OC842_005217</name>
</gene>
<protein>
    <submittedName>
        <fullName evidence="4">Uncharacterized protein</fullName>
    </submittedName>
</protein>
<dbReference type="InterPro" id="IPR051122">
    <property type="entry name" value="SDR_DHRS6-like"/>
</dbReference>
<evidence type="ECO:0000256" key="1">
    <source>
        <dbReference type="ARBA" id="ARBA00006484"/>
    </source>
</evidence>
<reference evidence="4" key="1">
    <citation type="journal article" date="2023" name="PhytoFront">
        <title>Draft Genome Resources of Seven Strains of Tilletia horrida, Causal Agent of Kernel Smut of Rice.</title>
        <authorList>
            <person name="Khanal S."/>
            <person name="Antony Babu S."/>
            <person name="Zhou X.G."/>
        </authorList>
    </citation>
    <scope>NUCLEOTIDE SEQUENCE</scope>
    <source>
        <strain evidence="4">TX3</strain>
    </source>
</reference>
<dbReference type="CDD" id="cd05233">
    <property type="entry name" value="SDR_c"/>
    <property type="match status" value="1"/>
</dbReference>
<evidence type="ECO:0000256" key="2">
    <source>
        <dbReference type="ARBA" id="ARBA00022857"/>
    </source>
</evidence>
<dbReference type="InterPro" id="IPR002347">
    <property type="entry name" value="SDR_fam"/>
</dbReference>
<evidence type="ECO:0000256" key="3">
    <source>
        <dbReference type="ARBA" id="ARBA00023002"/>
    </source>
</evidence>
<evidence type="ECO:0000313" key="4">
    <source>
        <dbReference type="EMBL" id="KAK0526347.1"/>
    </source>
</evidence>
<dbReference type="InterPro" id="IPR036291">
    <property type="entry name" value="NAD(P)-bd_dom_sf"/>
</dbReference>
<dbReference type="EMBL" id="JAPDMQ010000358">
    <property type="protein sequence ID" value="KAK0526347.1"/>
    <property type="molecule type" value="Genomic_DNA"/>
</dbReference>
<dbReference type="Pfam" id="PF23441">
    <property type="entry name" value="SDR"/>
    <property type="match status" value="1"/>
</dbReference>
<keyword evidence="3" id="KW-0560">Oxidoreductase</keyword>
<dbReference type="GO" id="GO:0016491">
    <property type="term" value="F:oxidoreductase activity"/>
    <property type="evidence" value="ECO:0007669"/>
    <property type="project" value="UniProtKB-KW"/>
</dbReference>
<comment type="caution">
    <text evidence="4">The sequence shown here is derived from an EMBL/GenBank/DDBJ whole genome shotgun (WGS) entry which is preliminary data.</text>
</comment>
<proteinExistence type="inferred from homology"/>
<keyword evidence="2" id="KW-0521">NADP</keyword>